<evidence type="ECO:0000313" key="1">
    <source>
        <dbReference type="EMBL" id="KAK7374719.1"/>
    </source>
</evidence>
<evidence type="ECO:0000313" key="2">
    <source>
        <dbReference type="Proteomes" id="UP001374584"/>
    </source>
</evidence>
<name>A0AAN9RKA0_PHACN</name>
<organism evidence="1 2">
    <name type="scientific">Phaseolus coccineus</name>
    <name type="common">Scarlet runner bean</name>
    <name type="synonym">Phaseolus multiflorus</name>
    <dbReference type="NCBI Taxonomy" id="3886"/>
    <lineage>
        <taxon>Eukaryota</taxon>
        <taxon>Viridiplantae</taxon>
        <taxon>Streptophyta</taxon>
        <taxon>Embryophyta</taxon>
        <taxon>Tracheophyta</taxon>
        <taxon>Spermatophyta</taxon>
        <taxon>Magnoliopsida</taxon>
        <taxon>eudicotyledons</taxon>
        <taxon>Gunneridae</taxon>
        <taxon>Pentapetalae</taxon>
        <taxon>rosids</taxon>
        <taxon>fabids</taxon>
        <taxon>Fabales</taxon>
        <taxon>Fabaceae</taxon>
        <taxon>Papilionoideae</taxon>
        <taxon>50 kb inversion clade</taxon>
        <taxon>NPAAA clade</taxon>
        <taxon>indigoferoid/millettioid clade</taxon>
        <taxon>Phaseoleae</taxon>
        <taxon>Phaseolus</taxon>
    </lineage>
</organism>
<comment type="caution">
    <text evidence="1">The sequence shown here is derived from an EMBL/GenBank/DDBJ whole genome shotgun (WGS) entry which is preliminary data.</text>
</comment>
<dbReference type="AlphaFoldDB" id="A0AAN9RKA0"/>
<reference evidence="1 2" key="1">
    <citation type="submission" date="2024-01" db="EMBL/GenBank/DDBJ databases">
        <title>The genomes of 5 underutilized Papilionoideae crops provide insights into root nodulation and disease resistanc.</title>
        <authorList>
            <person name="Jiang F."/>
        </authorList>
    </citation>
    <scope>NUCLEOTIDE SEQUENCE [LARGE SCALE GENOMIC DNA]</scope>
    <source>
        <strain evidence="1">JINMINGXINNONG_FW02</strain>
        <tissue evidence="1">Leaves</tissue>
    </source>
</reference>
<sequence length="84" mass="9371">MKIEKEASKRCVIRKGRKTLNLIDSVQLLKAFTVRSLSPSSFFNSSPKLVSPVDSAHLCLCIQGFGSEDIIGVICYFLFNPTYL</sequence>
<proteinExistence type="predicted"/>
<dbReference type="Proteomes" id="UP001374584">
    <property type="component" value="Unassembled WGS sequence"/>
</dbReference>
<dbReference type="EMBL" id="JAYMYR010000003">
    <property type="protein sequence ID" value="KAK7374719.1"/>
    <property type="molecule type" value="Genomic_DNA"/>
</dbReference>
<gene>
    <name evidence="1" type="ORF">VNO80_08156</name>
</gene>
<protein>
    <submittedName>
        <fullName evidence="1">Uncharacterized protein</fullName>
    </submittedName>
</protein>
<keyword evidence="2" id="KW-1185">Reference proteome</keyword>
<accession>A0AAN9RKA0</accession>